<gene>
    <name evidence="7" type="ORF">LC20_03105</name>
</gene>
<dbReference type="Pfam" id="PF02086">
    <property type="entry name" value="MethyltransfD12"/>
    <property type="match status" value="1"/>
</dbReference>
<evidence type="ECO:0000256" key="6">
    <source>
        <dbReference type="ARBA" id="ARBA00047942"/>
    </source>
</evidence>
<proteinExistence type="inferred from homology"/>
<comment type="catalytic activity">
    <reaction evidence="6">
        <text>a 2'-deoxyadenosine in DNA + S-adenosyl-L-methionine = an N(6)-methyl-2'-deoxyadenosine in DNA + S-adenosyl-L-homocysteine + H(+)</text>
        <dbReference type="Rhea" id="RHEA:15197"/>
        <dbReference type="Rhea" id="RHEA-COMP:12418"/>
        <dbReference type="Rhea" id="RHEA-COMP:12419"/>
        <dbReference type="ChEBI" id="CHEBI:15378"/>
        <dbReference type="ChEBI" id="CHEBI:57856"/>
        <dbReference type="ChEBI" id="CHEBI:59789"/>
        <dbReference type="ChEBI" id="CHEBI:90615"/>
        <dbReference type="ChEBI" id="CHEBI:90616"/>
        <dbReference type="EC" id="2.1.1.72"/>
    </reaction>
</comment>
<dbReference type="GO" id="GO:0043565">
    <property type="term" value="F:sequence-specific DNA binding"/>
    <property type="evidence" value="ECO:0007669"/>
    <property type="project" value="TreeGrafter"/>
</dbReference>
<evidence type="ECO:0000256" key="1">
    <source>
        <dbReference type="ARBA" id="ARBA00006594"/>
    </source>
</evidence>
<keyword evidence="3 7" id="KW-0489">Methyltransferase</keyword>
<evidence type="ECO:0000256" key="2">
    <source>
        <dbReference type="ARBA" id="ARBA00011900"/>
    </source>
</evidence>
<dbReference type="Gene3D" id="1.10.1020.10">
    <property type="entry name" value="Adenine-specific Methyltransferase, Domain 2"/>
    <property type="match status" value="1"/>
</dbReference>
<dbReference type="EMBL" id="CP007448">
    <property type="protein sequence ID" value="AHM74358.1"/>
    <property type="molecule type" value="Genomic_DNA"/>
</dbReference>
<dbReference type="PANTHER" id="PTHR30481">
    <property type="entry name" value="DNA ADENINE METHYLASE"/>
    <property type="match status" value="1"/>
</dbReference>
<keyword evidence="4 7" id="KW-0808">Transferase</keyword>
<dbReference type="GO" id="GO:0009007">
    <property type="term" value="F:site-specific DNA-methyltransferase (adenine-specific) activity"/>
    <property type="evidence" value="ECO:0007669"/>
    <property type="project" value="UniProtKB-EC"/>
</dbReference>
<dbReference type="GO" id="GO:0006298">
    <property type="term" value="P:mismatch repair"/>
    <property type="evidence" value="ECO:0007669"/>
    <property type="project" value="TreeGrafter"/>
</dbReference>
<organism evidence="7 8">
    <name type="scientific">Yersinia enterocolitica LC20</name>
    <dbReference type="NCBI Taxonomy" id="1443113"/>
    <lineage>
        <taxon>Bacteria</taxon>
        <taxon>Pseudomonadati</taxon>
        <taxon>Pseudomonadota</taxon>
        <taxon>Gammaproteobacteria</taxon>
        <taxon>Enterobacterales</taxon>
        <taxon>Yersiniaceae</taxon>
        <taxon>Yersinia</taxon>
    </lineage>
</organism>
<dbReference type="InterPro" id="IPR029063">
    <property type="entry name" value="SAM-dependent_MTases_sf"/>
</dbReference>
<dbReference type="SUPFAM" id="SSF53335">
    <property type="entry name" value="S-adenosyl-L-methionine-dependent methyltransferases"/>
    <property type="match status" value="1"/>
</dbReference>
<dbReference type="REBASE" id="84419">
    <property type="entry name" value="M.Yen20ORF3105P"/>
</dbReference>
<dbReference type="InterPro" id="IPR023095">
    <property type="entry name" value="Ade_MeTrfase_dom_2"/>
</dbReference>
<name>A0A7U4GFX6_YEREN</name>
<evidence type="ECO:0000256" key="3">
    <source>
        <dbReference type="ARBA" id="ARBA00022603"/>
    </source>
</evidence>
<dbReference type="Proteomes" id="UP000230961">
    <property type="component" value="Chromosome"/>
</dbReference>
<dbReference type="InterPro" id="IPR012263">
    <property type="entry name" value="M_m6A_EcoRV"/>
</dbReference>
<evidence type="ECO:0000313" key="8">
    <source>
        <dbReference type="Proteomes" id="UP000230961"/>
    </source>
</evidence>
<accession>A0A7U4GFX6</accession>
<comment type="similarity">
    <text evidence="1">Belongs to the N(4)/N(6)-methyltransferase family.</text>
</comment>
<dbReference type="PRINTS" id="PR00505">
    <property type="entry name" value="D12N6MTFRASE"/>
</dbReference>
<evidence type="ECO:0000256" key="5">
    <source>
        <dbReference type="ARBA" id="ARBA00022691"/>
    </source>
</evidence>
<dbReference type="Gene3D" id="3.40.50.150">
    <property type="entry name" value="Vaccinia Virus protein VP39"/>
    <property type="match status" value="1"/>
</dbReference>
<dbReference type="AlphaFoldDB" id="A0A7U4GFX6"/>
<keyword evidence="5" id="KW-0949">S-adenosyl-L-methionine</keyword>
<dbReference type="EC" id="2.1.1.72" evidence="2"/>
<dbReference type="GO" id="GO:0009307">
    <property type="term" value="P:DNA restriction-modification system"/>
    <property type="evidence" value="ECO:0007669"/>
    <property type="project" value="InterPro"/>
</dbReference>
<dbReference type="GO" id="GO:0032259">
    <property type="term" value="P:methylation"/>
    <property type="evidence" value="ECO:0007669"/>
    <property type="project" value="UniProtKB-KW"/>
</dbReference>
<dbReference type="PANTHER" id="PTHR30481:SF2">
    <property type="entry name" value="SITE-SPECIFIC DNA-METHYLTRANSFERASE (ADENINE-SPECIFIC)"/>
    <property type="match status" value="1"/>
</dbReference>
<dbReference type="GO" id="GO:1904047">
    <property type="term" value="F:S-adenosyl-L-methionine binding"/>
    <property type="evidence" value="ECO:0007669"/>
    <property type="project" value="TreeGrafter"/>
</dbReference>
<evidence type="ECO:0000256" key="4">
    <source>
        <dbReference type="ARBA" id="ARBA00022679"/>
    </source>
</evidence>
<dbReference type="InterPro" id="IPR012327">
    <property type="entry name" value="MeTrfase_D12"/>
</dbReference>
<protein>
    <recommendedName>
        <fullName evidence="2">site-specific DNA-methyltransferase (adenine-specific)</fullName>
        <ecNumber evidence="2">2.1.1.72</ecNumber>
    </recommendedName>
</protein>
<evidence type="ECO:0000313" key="7">
    <source>
        <dbReference type="EMBL" id="AHM74358.1"/>
    </source>
</evidence>
<dbReference type="KEGG" id="yel:LC20_03105"/>
<sequence length="283" mass="32624">MSAFITPLRYPGGKGRLGPWLAELLRHNGISGGWYVEPYAGGAGAALFLLMRGYVNHIVINDIDPVIYAFWWAILNKNEEFISLLEETPVTMENWYTQKSILSNSSEYSTLEVGFATFFLNRTNRSGILSGGVIGGKNQNGNYKIDARFNKPKLAERIRKIGEMREHISLYQLDAIELINTVEKVIPKKSLIYLDPPYYEKGSQLYRNHYKPDDHQDIYEQVKNIATPVLVTYDNCEQIREIYSKENIVEFSFHYSTHLSRPRVTEIMVYKNLEIHSPPFMTK</sequence>
<reference evidence="7 8" key="1">
    <citation type="submission" date="2017-11" db="EMBL/GenBank/DDBJ databases">
        <title>The complete genome sequence and comparative genome analysis of Yersinia enterocolitica strain LC20.</title>
        <authorList>
            <person name="Shi G."/>
            <person name="Su M."/>
            <person name="Liang J."/>
            <person name="Gu W."/>
            <person name="Xiao Y."/>
            <person name="Zhang Z."/>
            <person name="Qiu H."/>
            <person name="Duan R."/>
            <person name="Zhang Z."/>
            <person name="Li Y."/>
            <person name="Zhang X."/>
            <person name="Ling Y."/>
            <person name="Song L."/>
            <person name="Chen M."/>
            <person name="Zhao Y."/>
            <person name="Wu J."/>
            <person name="Jing H."/>
            <person name="Xiao J."/>
            <person name="Wang X."/>
        </authorList>
    </citation>
    <scope>NUCLEOTIDE SEQUENCE [LARGE SCALE GENOMIC DNA]</scope>
    <source>
        <strain evidence="7 8">LC20</strain>
    </source>
</reference>
<dbReference type="PIRSF" id="PIRSF000398">
    <property type="entry name" value="M_m6A_EcoRV"/>
    <property type="match status" value="1"/>
</dbReference>